<feature type="transmembrane region" description="Helical" evidence="7">
    <location>
        <begin position="5"/>
        <end position="25"/>
    </location>
</feature>
<dbReference type="EMBL" id="CP072788">
    <property type="protein sequence ID" value="QTR05497.1"/>
    <property type="molecule type" value="Genomic_DNA"/>
</dbReference>
<dbReference type="InterPro" id="IPR035906">
    <property type="entry name" value="MetI-like_sf"/>
</dbReference>
<organism evidence="9 10">
    <name type="scientific">Saccharothrix algeriensis</name>
    <dbReference type="NCBI Taxonomy" id="173560"/>
    <lineage>
        <taxon>Bacteria</taxon>
        <taxon>Bacillati</taxon>
        <taxon>Actinomycetota</taxon>
        <taxon>Actinomycetes</taxon>
        <taxon>Pseudonocardiales</taxon>
        <taxon>Pseudonocardiaceae</taxon>
        <taxon>Saccharothrix</taxon>
    </lineage>
</organism>
<evidence type="ECO:0000256" key="7">
    <source>
        <dbReference type="SAM" id="Phobius"/>
    </source>
</evidence>
<dbReference type="PANTHER" id="PTHR32243:SF18">
    <property type="entry name" value="INNER MEMBRANE ABC TRANSPORTER PERMEASE PROTEIN YCJP"/>
    <property type="match status" value="1"/>
</dbReference>
<dbReference type="InterPro" id="IPR000515">
    <property type="entry name" value="MetI-like"/>
</dbReference>
<dbReference type="PROSITE" id="PS50928">
    <property type="entry name" value="ABC_TM1"/>
    <property type="match status" value="1"/>
</dbReference>
<dbReference type="GO" id="GO:0005886">
    <property type="term" value="C:plasma membrane"/>
    <property type="evidence" value="ECO:0007669"/>
    <property type="project" value="UniProtKB-SubCell"/>
</dbReference>
<evidence type="ECO:0000256" key="4">
    <source>
        <dbReference type="ARBA" id="ARBA00022692"/>
    </source>
</evidence>
<evidence type="ECO:0000313" key="10">
    <source>
        <dbReference type="Proteomes" id="UP000671828"/>
    </source>
</evidence>
<feature type="transmembrane region" description="Helical" evidence="7">
    <location>
        <begin position="101"/>
        <end position="122"/>
    </location>
</feature>
<sequence>MKRRIAEVVTVLIAGVVAFPLYWMVLTALKPESEVISAEPRPWTLAPTFDSFVRALTVQSFGRYLVNSLVVAVAVVLLSLLISFLAATALTRFRFRSRTTLLVMLLVVQMVPVEALTIPLFFMMKSVRDVVPVFGLNHLG</sequence>
<proteinExistence type="predicted"/>
<keyword evidence="2" id="KW-0813">Transport</keyword>
<dbReference type="PANTHER" id="PTHR32243">
    <property type="entry name" value="MALTOSE TRANSPORT SYSTEM PERMEASE-RELATED"/>
    <property type="match status" value="1"/>
</dbReference>
<comment type="subcellular location">
    <subcellularLocation>
        <location evidence="1">Cell membrane</location>
        <topology evidence="1">Multi-pass membrane protein</topology>
    </subcellularLocation>
</comment>
<dbReference type="InterPro" id="IPR050901">
    <property type="entry name" value="BP-dep_ABC_trans_perm"/>
</dbReference>
<evidence type="ECO:0000256" key="2">
    <source>
        <dbReference type="ARBA" id="ARBA00022448"/>
    </source>
</evidence>
<dbReference type="SUPFAM" id="SSF161098">
    <property type="entry name" value="MetI-like"/>
    <property type="match status" value="1"/>
</dbReference>
<name>A0A8T8I445_9PSEU</name>
<keyword evidence="3" id="KW-1003">Cell membrane</keyword>
<keyword evidence="4 7" id="KW-0812">Transmembrane</keyword>
<dbReference type="Gene3D" id="1.10.3720.10">
    <property type="entry name" value="MetI-like"/>
    <property type="match status" value="1"/>
</dbReference>
<dbReference type="GO" id="GO:0055085">
    <property type="term" value="P:transmembrane transport"/>
    <property type="evidence" value="ECO:0007669"/>
    <property type="project" value="InterPro"/>
</dbReference>
<evidence type="ECO:0000313" key="9">
    <source>
        <dbReference type="EMBL" id="QTR05497.1"/>
    </source>
</evidence>
<dbReference type="Proteomes" id="UP000671828">
    <property type="component" value="Chromosome"/>
</dbReference>
<evidence type="ECO:0000256" key="1">
    <source>
        <dbReference type="ARBA" id="ARBA00004651"/>
    </source>
</evidence>
<dbReference type="AlphaFoldDB" id="A0A8T8I445"/>
<feature type="domain" description="ABC transmembrane type-1" evidence="8">
    <location>
        <begin position="65"/>
        <end position="140"/>
    </location>
</feature>
<keyword evidence="5 7" id="KW-1133">Transmembrane helix</keyword>
<evidence type="ECO:0000256" key="6">
    <source>
        <dbReference type="ARBA" id="ARBA00023136"/>
    </source>
</evidence>
<feature type="non-terminal residue" evidence="9">
    <location>
        <position position="140"/>
    </location>
</feature>
<evidence type="ECO:0000256" key="5">
    <source>
        <dbReference type="ARBA" id="ARBA00022989"/>
    </source>
</evidence>
<accession>A0A8T8I445</accession>
<gene>
    <name evidence="9" type="ORF">J7S33_13365</name>
</gene>
<evidence type="ECO:0000259" key="8">
    <source>
        <dbReference type="PROSITE" id="PS50928"/>
    </source>
</evidence>
<feature type="transmembrane region" description="Helical" evidence="7">
    <location>
        <begin position="64"/>
        <end position="89"/>
    </location>
</feature>
<evidence type="ECO:0000256" key="3">
    <source>
        <dbReference type="ARBA" id="ARBA00022475"/>
    </source>
</evidence>
<protein>
    <submittedName>
        <fullName evidence="9">Carbohydrate ABC transporter permease</fullName>
    </submittedName>
</protein>
<keyword evidence="6 7" id="KW-0472">Membrane</keyword>
<reference evidence="9" key="1">
    <citation type="submission" date="2021-04" db="EMBL/GenBank/DDBJ databases">
        <title>Saccharothrix algeriensis WGS.</title>
        <authorList>
            <person name="Stuskova K."/>
            <person name="Hakalova E."/>
            <person name="Tebbal A.B."/>
            <person name="Eichmeier A."/>
        </authorList>
    </citation>
    <scope>NUCLEOTIDE SEQUENCE</scope>
    <source>
        <strain evidence="9">NRRL B-24137</strain>
    </source>
</reference>